<dbReference type="InterPro" id="IPR000157">
    <property type="entry name" value="TIR_dom"/>
</dbReference>
<dbReference type="InterPro" id="IPR035897">
    <property type="entry name" value="Toll_tir_struct_dom_sf"/>
</dbReference>
<protein>
    <recommendedName>
        <fullName evidence="1">TIR domain-containing protein</fullName>
    </recommendedName>
</protein>
<dbReference type="Proteomes" id="UP000676336">
    <property type="component" value="Unassembled WGS sequence"/>
</dbReference>
<dbReference type="EMBL" id="CAJOBI010000318">
    <property type="protein sequence ID" value="CAF3814311.1"/>
    <property type="molecule type" value="Genomic_DNA"/>
</dbReference>
<feature type="domain" description="TIR" evidence="1">
    <location>
        <begin position="571"/>
        <end position="701"/>
    </location>
</feature>
<organism evidence="5 6">
    <name type="scientific">Rotaria magnacalcarata</name>
    <dbReference type="NCBI Taxonomy" id="392030"/>
    <lineage>
        <taxon>Eukaryota</taxon>
        <taxon>Metazoa</taxon>
        <taxon>Spiralia</taxon>
        <taxon>Gnathifera</taxon>
        <taxon>Rotifera</taxon>
        <taxon>Eurotatoria</taxon>
        <taxon>Bdelloidea</taxon>
        <taxon>Philodinida</taxon>
        <taxon>Philodinidae</taxon>
        <taxon>Rotaria</taxon>
    </lineage>
</organism>
<dbReference type="PANTHER" id="PTHR46270:SF2">
    <property type="entry name" value="TIR DOMAIN-CONTAINING PROTEIN"/>
    <property type="match status" value="1"/>
</dbReference>
<dbReference type="Gene3D" id="3.40.50.10140">
    <property type="entry name" value="Toll/interleukin-1 receptor homology (TIR) domain"/>
    <property type="match status" value="1"/>
</dbReference>
<dbReference type="Proteomes" id="UP000663842">
    <property type="component" value="Unassembled WGS sequence"/>
</dbReference>
<dbReference type="Proteomes" id="UP000663887">
    <property type="component" value="Unassembled WGS sequence"/>
</dbReference>
<dbReference type="Pfam" id="PF13676">
    <property type="entry name" value="TIR_2"/>
    <property type="match status" value="1"/>
</dbReference>
<comment type="caution">
    <text evidence="5">The sequence shown here is derived from an EMBL/GenBank/DDBJ whole genome shotgun (WGS) entry which is preliminary data.</text>
</comment>
<evidence type="ECO:0000313" key="6">
    <source>
        <dbReference type="Proteomes" id="UP000663842"/>
    </source>
</evidence>
<dbReference type="PROSITE" id="PS50104">
    <property type="entry name" value="TIR"/>
    <property type="match status" value="1"/>
</dbReference>
<accession>A0A820B5I6</accession>
<evidence type="ECO:0000313" key="3">
    <source>
        <dbReference type="EMBL" id="CAF2186214.1"/>
    </source>
</evidence>
<dbReference type="EMBL" id="CAJNRG010015186">
    <property type="protein sequence ID" value="CAF2162914.1"/>
    <property type="molecule type" value="Genomic_DNA"/>
</dbReference>
<dbReference type="GO" id="GO:0007165">
    <property type="term" value="P:signal transduction"/>
    <property type="evidence" value="ECO:0007669"/>
    <property type="project" value="InterPro"/>
</dbReference>
<dbReference type="PANTHER" id="PTHR46270">
    <property type="entry name" value="ARMADILLO-TYPE FOLD-RELATED"/>
    <property type="match status" value="1"/>
</dbReference>
<dbReference type="Proteomes" id="UP000663824">
    <property type="component" value="Unassembled WGS sequence"/>
</dbReference>
<dbReference type="SUPFAM" id="SSF52200">
    <property type="entry name" value="Toll/Interleukin receptor TIR domain"/>
    <property type="match status" value="1"/>
</dbReference>
<reference evidence="5" key="1">
    <citation type="submission" date="2021-02" db="EMBL/GenBank/DDBJ databases">
        <authorList>
            <person name="Nowell W R."/>
        </authorList>
    </citation>
    <scope>NUCLEOTIDE SEQUENCE</scope>
</reference>
<proteinExistence type="predicted"/>
<dbReference type="AlphaFoldDB" id="A0A820B5I6"/>
<dbReference type="EMBL" id="CAJNRE010019010">
    <property type="protein sequence ID" value="CAF2186214.1"/>
    <property type="molecule type" value="Genomic_DNA"/>
</dbReference>
<evidence type="ECO:0000313" key="2">
    <source>
        <dbReference type="EMBL" id="CAF2162914.1"/>
    </source>
</evidence>
<gene>
    <name evidence="3" type="ORF">MBJ925_LOCUS34628</name>
    <name evidence="4" type="ORF">SMN809_LOCUS1910</name>
    <name evidence="5" type="ORF">UXM345_LOCUS27990</name>
    <name evidence="2" type="ORF">XDN619_LOCUS30637</name>
</gene>
<name>A0A820B5I6_9BILA</name>
<evidence type="ECO:0000313" key="4">
    <source>
        <dbReference type="EMBL" id="CAF3814311.1"/>
    </source>
</evidence>
<sequence>MIGLLDSIPVQQRPTYSHQTIFHHQRGPGLSNSVSMLCDRIIGKENISTLELTKLLEKILRKLKRVQDSEQLLNLNAIVIALKHISSSILVSIAPHKFFIQLEEPLRNVIEKWLTNSNLNDDEAFAFRNIIKLLRTLYKNAEHNDFHPSWLFDSPFLNIIATCLTNLSKPENRFFENTPFESKCLTRLLRIYDRYQERLHTQNSSNRDALIQLIDPIVQCITSENYLDSFRKLQSNSLDSKQKFFLLRCPSLFITYNGSRLKSIVNNVLSEMLPKYIAVLNEVVPSMKRWKKSIFPAVDNLLKIASHGSSSKKVIEAYRNFIDSMITIASSPILSNDLSYESSSSETNLIDTANNLFANRISKPTILAKAPGKQLQSNIQITSEEDIKTMPNSGISLSTILTSLKDSTHGNPNELDYHEIEQLLKTIRDLFQNDDMKKELLKQNQLPFLLELTDKIHGELLALLLEIIWSLSFIPEAALEIRSNPKFVRDIENISKNNENDEEISKASEGILWKIIQEPAVLEEKAKQHPKEKNADEIVEVSDVVNRTDGKEEVVMKNHQRASIEQAERVFKYDIMISYCHADKDLVKQIHKFLSGQGFKIWIDLDNMFGPAMSAMAEAVEESEFVFMCISDSYKQSTYCQAEAEYAFKRERRLLPIMVKPKYKPSGWLGFMLGSRIYIDFCRHDFDTACEKLLQEMSLQRKRPLLSKEGKVDQHVKLSAPPPPALVPEKTEKLQMSRSLPDIYEKRKRAFDFEYKSMESWTESDVLDFFFNRNLKELVSLCEGMDGLALLRLYNMCSSGNNEMFGLLKSELNAIHELRLPIGVYTRFLSNVESILRFPRAPPITDPPIFIYSIQPPAQQSKLPYDILVTSNATPSQVLKTIAPLLPLMKTRPRPDQSWRLEI</sequence>
<dbReference type="EMBL" id="CAJOBF010006246">
    <property type="protein sequence ID" value="CAF4200764.1"/>
    <property type="molecule type" value="Genomic_DNA"/>
</dbReference>
<evidence type="ECO:0000313" key="5">
    <source>
        <dbReference type="EMBL" id="CAF4200764.1"/>
    </source>
</evidence>
<evidence type="ECO:0000259" key="1">
    <source>
        <dbReference type="PROSITE" id="PS50104"/>
    </source>
</evidence>